<dbReference type="AlphaFoldDB" id="A0A918HCL6"/>
<dbReference type="EMBL" id="BMQQ01000027">
    <property type="protein sequence ID" value="GGT54588.1"/>
    <property type="molecule type" value="Genomic_DNA"/>
</dbReference>
<evidence type="ECO:0000313" key="2">
    <source>
        <dbReference type="Proteomes" id="UP000619486"/>
    </source>
</evidence>
<sequence length="79" mass="8155">MTGVTARVSERCPLTPSLHEPHLICAIARLWGGLLAGTKKIALDPAESSAIDDEDLLGQATVDGAIGRAVGLGDPLRPV</sequence>
<protein>
    <submittedName>
        <fullName evidence="1">Uncharacterized protein</fullName>
    </submittedName>
</protein>
<reference evidence="1" key="2">
    <citation type="submission" date="2020-09" db="EMBL/GenBank/DDBJ databases">
        <authorList>
            <person name="Sun Q."/>
            <person name="Ohkuma M."/>
        </authorList>
    </citation>
    <scope>NUCLEOTIDE SEQUENCE</scope>
    <source>
        <strain evidence="1">JCM 3172</strain>
    </source>
</reference>
<gene>
    <name evidence="1" type="ORF">GCM10014713_55460</name>
</gene>
<reference evidence="1" key="1">
    <citation type="journal article" date="2014" name="Int. J. Syst. Evol. Microbiol.">
        <title>Complete genome sequence of Corynebacterium casei LMG S-19264T (=DSM 44701T), isolated from a smear-ripened cheese.</title>
        <authorList>
            <consortium name="US DOE Joint Genome Institute (JGI-PGF)"/>
            <person name="Walter F."/>
            <person name="Albersmeier A."/>
            <person name="Kalinowski J."/>
            <person name="Ruckert C."/>
        </authorList>
    </citation>
    <scope>NUCLEOTIDE SEQUENCE</scope>
    <source>
        <strain evidence="1">JCM 3172</strain>
    </source>
</reference>
<comment type="caution">
    <text evidence="1">The sequence shown here is derived from an EMBL/GenBank/DDBJ whole genome shotgun (WGS) entry which is preliminary data.</text>
</comment>
<dbReference type="Proteomes" id="UP000619486">
    <property type="component" value="Unassembled WGS sequence"/>
</dbReference>
<accession>A0A918HCL6</accession>
<proteinExistence type="predicted"/>
<keyword evidence="2" id="KW-1185">Reference proteome</keyword>
<name>A0A918HCL6_9ACTN</name>
<organism evidence="1 2">
    <name type="scientific">Streptomyces purpureus</name>
    <dbReference type="NCBI Taxonomy" id="1951"/>
    <lineage>
        <taxon>Bacteria</taxon>
        <taxon>Bacillati</taxon>
        <taxon>Actinomycetota</taxon>
        <taxon>Actinomycetes</taxon>
        <taxon>Kitasatosporales</taxon>
        <taxon>Streptomycetaceae</taxon>
        <taxon>Streptomyces</taxon>
    </lineage>
</organism>
<evidence type="ECO:0000313" key="1">
    <source>
        <dbReference type="EMBL" id="GGT54588.1"/>
    </source>
</evidence>